<evidence type="ECO:0000256" key="1">
    <source>
        <dbReference type="SAM" id="MobiDB-lite"/>
    </source>
</evidence>
<evidence type="ECO:0000313" key="2">
    <source>
        <dbReference type="EMBL" id="TWF80676.1"/>
    </source>
</evidence>
<sequence>MGSGEKRRITRRKSPDAGQVPESRSPLPWRNDPSEGVNHVADANGKPVYDGPDAAEMFRLYSAEADREPSRE</sequence>
<organism evidence="2 3">
    <name type="scientific">Pseudonocardia hierapolitana</name>
    <dbReference type="NCBI Taxonomy" id="1128676"/>
    <lineage>
        <taxon>Bacteria</taxon>
        <taxon>Bacillati</taxon>
        <taxon>Actinomycetota</taxon>
        <taxon>Actinomycetes</taxon>
        <taxon>Pseudonocardiales</taxon>
        <taxon>Pseudonocardiaceae</taxon>
        <taxon>Pseudonocardia</taxon>
    </lineage>
</organism>
<accession>A0A561T0M6</accession>
<dbReference type="AlphaFoldDB" id="A0A561T0M6"/>
<dbReference type="EMBL" id="VIWU01000001">
    <property type="protein sequence ID" value="TWF80676.1"/>
    <property type="molecule type" value="Genomic_DNA"/>
</dbReference>
<gene>
    <name evidence="2" type="ORF">FHX44_116619</name>
</gene>
<feature type="region of interest" description="Disordered" evidence="1">
    <location>
        <begin position="1"/>
        <end position="51"/>
    </location>
</feature>
<dbReference type="Proteomes" id="UP000321261">
    <property type="component" value="Unassembled WGS sequence"/>
</dbReference>
<dbReference type="RefSeq" id="WP_147259316.1">
    <property type="nucleotide sequence ID" value="NZ_VIWU01000001.1"/>
</dbReference>
<keyword evidence="3" id="KW-1185">Reference proteome</keyword>
<evidence type="ECO:0000313" key="3">
    <source>
        <dbReference type="Proteomes" id="UP000321261"/>
    </source>
</evidence>
<proteinExistence type="predicted"/>
<reference evidence="2 3" key="1">
    <citation type="submission" date="2019-06" db="EMBL/GenBank/DDBJ databases">
        <title>Sequencing the genomes of 1000 actinobacteria strains.</title>
        <authorList>
            <person name="Klenk H.-P."/>
        </authorList>
    </citation>
    <scope>NUCLEOTIDE SEQUENCE [LARGE SCALE GENOMIC DNA]</scope>
    <source>
        <strain evidence="2 3">DSM 45671</strain>
    </source>
</reference>
<name>A0A561T0M6_9PSEU</name>
<comment type="caution">
    <text evidence="2">The sequence shown here is derived from an EMBL/GenBank/DDBJ whole genome shotgun (WGS) entry which is preliminary data.</text>
</comment>
<protein>
    <submittedName>
        <fullName evidence="2">Uncharacterized protein</fullName>
    </submittedName>
</protein>